<comment type="caution">
    <text evidence="1">The sequence shown here is derived from an EMBL/GenBank/DDBJ whole genome shotgun (WGS) entry which is preliminary data.</text>
</comment>
<accession>A0A8S1MYJ5</accession>
<reference evidence="1" key="1">
    <citation type="submission" date="2021-01" db="EMBL/GenBank/DDBJ databases">
        <authorList>
            <consortium name="Genoscope - CEA"/>
            <person name="William W."/>
        </authorList>
    </citation>
    <scope>NUCLEOTIDE SEQUENCE</scope>
</reference>
<evidence type="ECO:0000313" key="1">
    <source>
        <dbReference type="EMBL" id="CAD8083171.1"/>
    </source>
</evidence>
<dbReference type="EMBL" id="CAJJDM010000072">
    <property type="protein sequence ID" value="CAD8083171.1"/>
    <property type="molecule type" value="Genomic_DNA"/>
</dbReference>
<keyword evidence="2" id="KW-1185">Reference proteome</keyword>
<evidence type="ECO:0000313" key="2">
    <source>
        <dbReference type="Proteomes" id="UP000688137"/>
    </source>
</evidence>
<sequence>MNPQMLNKSISSKSTTQKPVFKNILLEKWDERQQRLIKTQIVIKITQDNQIMYFCNGRLLRMQMTIYYL</sequence>
<protein>
    <submittedName>
        <fullName evidence="1">Uncharacterized protein</fullName>
    </submittedName>
</protein>
<proteinExistence type="predicted"/>
<gene>
    <name evidence="1" type="ORF">PPRIM_AZ9-3.1.T0690146</name>
</gene>
<dbReference type="Proteomes" id="UP000688137">
    <property type="component" value="Unassembled WGS sequence"/>
</dbReference>
<name>A0A8S1MYJ5_PARPR</name>
<organism evidence="1 2">
    <name type="scientific">Paramecium primaurelia</name>
    <dbReference type="NCBI Taxonomy" id="5886"/>
    <lineage>
        <taxon>Eukaryota</taxon>
        <taxon>Sar</taxon>
        <taxon>Alveolata</taxon>
        <taxon>Ciliophora</taxon>
        <taxon>Intramacronucleata</taxon>
        <taxon>Oligohymenophorea</taxon>
        <taxon>Peniculida</taxon>
        <taxon>Parameciidae</taxon>
        <taxon>Paramecium</taxon>
    </lineage>
</organism>
<dbReference type="AlphaFoldDB" id="A0A8S1MYJ5"/>